<comment type="caution">
    <text evidence="1">The sequence shown here is derived from an EMBL/GenBank/DDBJ whole genome shotgun (WGS) entry which is preliminary data.</text>
</comment>
<dbReference type="STRING" id="1805376.AUK05_02975"/>
<dbReference type="Proteomes" id="UP000182344">
    <property type="component" value="Unassembled WGS sequence"/>
</dbReference>
<evidence type="ECO:0000313" key="1">
    <source>
        <dbReference type="EMBL" id="OIP86727.1"/>
    </source>
</evidence>
<proteinExistence type="predicted"/>
<name>A0A1J5I0Y4_9BACT</name>
<sequence>MKKYIVILIISVLVLSACGEKITSKIDGAKNKVENKKTSIKELLGLGQEQKCEWSSEIEGDKSVGTMLIKGNKFRQTVISKIADQPETSIKVITDGEWTYLWNPKTKEQGMKLRVTNEQKADTEKLANGTLDWGKEYNYNCSPASVSNVEFIPPTDVEFMDLEALQNQFKNLIPSVTE</sequence>
<dbReference type="EMBL" id="MNZO01000044">
    <property type="protein sequence ID" value="OIP86727.1"/>
    <property type="molecule type" value="Genomic_DNA"/>
</dbReference>
<reference evidence="1 2" key="1">
    <citation type="journal article" date="2016" name="Environ. Microbiol.">
        <title>Genomic resolution of a cold subsurface aquifer community provides metabolic insights for novel microbes adapted to high CO concentrations.</title>
        <authorList>
            <person name="Probst A.J."/>
            <person name="Castelle C.J."/>
            <person name="Singh A."/>
            <person name="Brown C.T."/>
            <person name="Anantharaman K."/>
            <person name="Sharon I."/>
            <person name="Hug L.A."/>
            <person name="Burstein D."/>
            <person name="Emerson J.B."/>
            <person name="Thomas B.C."/>
            <person name="Banfield J.F."/>
        </authorList>
    </citation>
    <scope>NUCLEOTIDE SEQUENCE [LARGE SCALE GENOMIC DNA]</scope>
    <source>
        <strain evidence="1">CG2_30_35_20</strain>
    </source>
</reference>
<gene>
    <name evidence="1" type="ORF">AUK05_02975</name>
</gene>
<evidence type="ECO:0000313" key="2">
    <source>
        <dbReference type="Proteomes" id="UP000182344"/>
    </source>
</evidence>
<dbReference type="PROSITE" id="PS51257">
    <property type="entry name" value="PROKAR_LIPOPROTEIN"/>
    <property type="match status" value="1"/>
</dbReference>
<organism evidence="1 2">
    <name type="scientific">Candidatus Shapirobacteria bacterium CG2_30_35_20</name>
    <dbReference type="NCBI Taxonomy" id="1805376"/>
    <lineage>
        <taxon>Bacteria</taxon>
        <taxon>Candidatus Shapironibacteriota</taxon>
    </lineage>
</organism>
<accession>A0A1J5I0Y4</accession>
<protein>
    <recommendedName>
        <fullName evidence="3">Lipoprotein</fullName>
    </recommendedName>
</protein>
<dbReference type="AlphaFoldDB" id="A0A1J5I0Y4"/>
<evidence type="ECO:0008006" key="3">
    <source>
        <dbReference type="Google" id="ProtNLM"/>
    </source>
</evidence>